<sequence length="105" mass="11655">MKAPNIPTAPFYCLYLERIKKVANDHGYAMTLHGSMNRDCDICLVPWTNDASNGIQVMEGLCDELGVDIADGDPELKPHGRKSYTLALMGTYFFDVSVLLIKNSD</sequence>
<gene>
    <name evidence="1" type="ORF">S01H1_20271</name>
</gene>
<name>X0UIL9_9ZZZZ</name>
<reference evidence="1" key="1">
    <citation type="journal article" date="2014" name="Front. Microbiol.">
        <title>High frequency of phylogenetically diverse reductive dehalogenase-homologous genes in deep subseafloor sedimentary metagenomes.</title>
        <authorList>
            <person name="Kawai M."/>
            <person name="Futagami T."/>
            <person name="Toyoda A."/>
            <person name="Takaki Y."/>
            <person name="Nishi S."/>
            <person name="Hori S."/>
            <person name="Arai W."/>
            <person name="Tsubouchi T."/>
            <person name="Morono Y."/>
            <person name="Uchiyama I."/>
            <person name="Ito T."/>
            <person name="Fujiyama A."/>
            <person name="Inagaki F."/>
            <person name="Takami H."/>
        </authorList>
    </citation>
    <scope>NUCLEOTIDE SEQUENCE</scope>
    <source>
        <strain evidence="1">Expedition CK06-06</strain>
    </source>
</reference>
<protein>
    <submittedName>
        <fullName evidence="1">Uncharacterized protein</fullName>
    </submittedName>
</protein>
<feature type="non-terminal residue" evidence="1">
    <location>
        <position position="105"/>
    </location>
</feature>
<dbReference type="EMBL" id="BARS01011066">
    <property type="protein sequence ID" value="GAF99141.1"/>
    <property type="molecule type" value="Genomic_DNA"/>
</dbReference>
<accession>X0UIL9</accession>
<organism evidence="1">
    <name type="scientific">marine sediment metagenome</name>
    <dbReference type="NCBI Taxonomy" id="412755"/>
    <lineage>
        <taxon>unclassified sequences</taxon>
        <taxon>metagenomes</taxon>
        <taxon>ecological metagenomes</taxon>
    </lineage>
</organism>
<comment type="caution">
    <text evidence="1">The sequence shown here is derived from an EMBL/GenBank/DDBJ whole genome shotgun (WGS) entry which is preliminary data.</text>
</comment>
<dbReference type="AlphaFoldDB" id="X0UIL9"/>
<evidence type="ECO:0000313" key="1">
    <source>
        <dbReference type="EMBL" id="GAF99141.1"/>
    </source>
</evidence>
<proteinExistence type="predicted"/>